<name>W6N7T4_CLOTY</name>
<evidence type="ECO:0000313" key="3">
    <source>
        <dbReference type="Proteomes" id="UP000019482"/>
    </source>
</evidence>
<dbReference type="RefSeq" id="WP_017895980.1">
    <property type="nucleotide sequence ID" value="NZ_CBXI010000024.1"/>
</dbReference>
<evidence type="ECO:0008006" key="4">
    <source>
        <dbReference type="Google" id="ProtNLM"/>
    </source>
</evidence>
<dbReference type="InterPro" id="IPR008840">
    <property type="entry name" value="Sipho_Gp157"/>
</dbReference>
<gene>
    <name evidence="2" type="ORF">CTDIVETGP_1509</name>
</gene>
<dbReference type="Proteomes" id="UP000019482">
    <property type="component" value="Unassembled WGS sequence"/>
</dbReference>
<keyword evidence="3" id="KW-1185">Reference proteome</keyword>
<dbReference type="Pfam" id="PF05565">
    <property type="entry name" value="Sipho_Gp157"/>
    <property type="match status" value="1"/>
</dbReference>
<organism evidence="2 3">
    <name type="scientific">Clostridium tyrobutyricum DIVETGP</name>
    <dbReference type="NCBI Taxonomy" id="1408889"/>
    <lineage>
        <taxon>Bacteria</taxon>
        <taxon>Bacillati</taxon>
        <taxon>Bacillota</taxon>
        <taxon>Clostridia</taxon>
        <taxon>Eubacteriales</taxon>
        <taxon>Clostridiaceae</taxon>
        <taxon>Clostridium</taxon>
    </lineage>
</organism>
<protein>
    <recommendedName>
        <fullName evidence="4">Siphovirus Gp157 family protein</fullName>
    </recommendedName>
</protein>
<evidence type="ECO:0000313" key="2">
    <source>
        <dbReference type="EMBL" id="CDL91439.1"/>
    </source>
</evidence>
<dbReference type="AlphaFoldDB" id="W6N7T4"/>
<keyword evidence="1" id="KW-0175">Coiled coil</keyword>
<proteinExistence type="predicted"/>
<sequence length="162" mass="18899">MSKLYDIGSRYRNIQELLDNLEFPDEEIKKAFDGIDEEFNIKVENIAKLIRSMKVDVEGINDEIKRLQDRKRVLENRVETLKRYVYDQMNSIGKKKIQGKLFTLAIQRNPKQVIVKDSKSIPGKYLVPQEPKIDKKLILQDIKIGVEVNGVDIAQNESLRIR</sequence>
<reference evidence="2 3" key="1">
    <citation type="journal article" date="2015" name="Genome Announc.">
        <title>Draft Genome Sequence of Clostridium tyrobutyricum Strain DIVETGP, Isolated from Cow's Milk for Grana Padano Production.</title>
        <authorList>
            <person name="Soggiu A."/>
            <person name="Piras C."/>
            <person name="Gaiarsa S."/>
            <person name="Sassera D."/>
            <person name="Roncada P."/>
            <person name="Bendixen E."/>
            <person name="Brasca M."/>
            <person name="Bonizzi L."/>
        </authorList>
    </citation>
    <scope>NUCLEOTIDE SEQUENCE [LARGE SCALE GENOMIC DNA]</scope>
    <source>
        <strain evidence="2 3">DIVETGP</strain>
    </source>
</reference>
<dbReference type="GeneID" id="29417971"/>
<dbReference type="OrthoDB" id="2409458at2"/>
<feature type="coiled-coil region" evidence="1">
    <location>
        <begin position="50"/>
        <end position="84"/>
    </location>
</feature>
<accession>W6N7T4</accession>
<dbReference type="EMBL" id="CBXI010000024">
    <property type="protein sequence ID" value="CDL91439.1"/>
    <property type="molecule type" value="Genomic_DNA"/>
</dbReference>
<comment type="caution">
    <text evidence="2">The sequence shown here is derived from an EMBL/GenBank/DDBJ whole genome shotgun (WGS) entry which is preliminary data.</text>
</comment>
<evidence type="ECO:0000256" key="1">
    <source>
        <dbReference type="SAM" id="Coils"/>
    </source>
</evidence>